<evidence type="ECO:0000313" key="4">
    <source>
        <dbReference type="Proteomes" id="UP000627984"/>
    </source>
</evidence>
<feature type="chain" id="PRO_5041467785" evidence="2">
    <location>
        <begin position="28"/>
        <end position="443"/>
    </location>
</feature>
<name>A0AA37BLX1_9ACTN</name>
<dbReference type="Proteomes" id="UP000627984">
    <property type="component" value="Unassembled WGS sequence"/>
</dbReference>
<dbReference type="SUPFAM" id="SSF50969">
    <property type="entry name" value="YVTN repeat-like/Quinoprotein amine dehydrogenase"/>
    <property type="match status" value="1"/>
</dbReference>
<evidence type="ECO:0000256" key="2">
    <source>
        <dbReference type="SAM" id="SignalP"/>
    </source>
</evidence>
<accession>A0AA37BLX1</accession>
<dbReference type="RefSeq" id="WP_191897228.1">
    <property type="nucleotide sequence ID" value="NZ_BMQD01000019.1"/>
</dbReference>
<dbReference type="EMBL" id="BMQD01000019">
    <property type="protein sequence ID" value="GGK87711.1"/>
    <property type="molecule type" value="Genomic_DNA"/>
</dbReference>
<dbReference type="InterPro" id="IPR011044">
    <property type="entry name" value="Quino_amine_DH_bsu"/>
</dbReference>
<feature type="region of interest" description="Disordered" evidence="1">
    <location>
        <begin position="420"/>
        <end position="443"/>
    </location>
</feature>
<comment type="caution">
    <text evidence="3">The sequence shown here is derived from an EMBL/GenBank/DDBJ whole genome shotgun (WGS) entry which is preliminary data.</text>
</comment>
<evidence type="ECO:0000256" key="1">
    <source>
        <dbReference type="SAM" id="MobiDB-lite"/>
    </source>
</evidence>
<evidence type="ECO:0000313" key="3">
    <source>
        <dbReference type="EMBL" id="GGK87711.1"/>
    </source>
</evidence>
<feature type="compositionally biased region" description="Basic residues" evidence="1">
    <location>
        <begin position="434"/>
        <end position="443"/>
    </location>
</feature>
<reference evidence="3" key="2">
    <citation type="submission" date="2022-09" db="EMBL/GenBank/DDBJ databases">
        <authorList>
            <person name="Sun Q."/>
            <person name="Ohkuma M."/>
        </authorList>
    </citation>
    <scope>NUCLEOTIDE SEQUENCE</scope>
    <source>
        <strain evidence="3">JCM 3093</strain>
    </source>
</reference>
<organism evidence="3 4">
    <name type="scientific">Planomonospora parontospora</name>
    <dbReference type="NCBI Taxonomy" id="58119"/>
    <lineage>
        <taxon>Bacteria</taxon>
        <taxon>Bacillati</taxon>
        <taxon>Actinomycetota</taxon>
        <taxon>Actinomycetes</taxon>
        <taxon>Streptosporangiales</taxon>
        <taxon>Streptosporangiaceae</taxon>
        <taxon>Planomonospora</taxon>
    </lineage>
</organism>
<feature type="signal peptide" evidence="2">
    <location>
        <begin position="1"/>
        <end position="27"/>
    </location>
</feature>
<gene>
    <name evidence="3" type="ORF">GCM10010126_53960</name>
</gene>
<reference evidence="3" key="1">
    <citation type="journal article" date="2014" name="Int. J. Syst. Evol. Microbiol.">
        <title>Complete genome sequence of Corynebacterium casei LMG S-19264T (=DSM 44701T), isolated from a smear-ripened cheese.</title>
        <authorList>
            <consortium name="US DOE Joint Genome Institute (JGI-PGF)"/>
            <person name="Walter F."/>
            <person name="Albersmeier A."/>
            <person name="Kalinowski J."/>
            <person name="Ruckert C."/>
        </authorList>
    </citation>
    <scope>NUCLEOTIDE SEQUENCE</scope>
    <source>
        <strain evidence="3">JCM 3093</strain>
    </source>
</reference>
<dbReference type="AlphaFoldDB" id="A0AA37BLX1"/>
<keyword evidence="2" id="KW-0732">Signal</keyword>
<protein>
    <submittedName>
        <fullName evidence="3">Uncharacterized protein</fullName>
    </submittedName>
</protein>
<proteinExistence type="predicted"/>
<sequence>MGKWRAAAAAMLAVLALGGAGTTGAAAAAPPEPYEVWLVDQSDSAGRSYGGNIHVYAGDDVTRDLSGTRPAHVVDLGGETSSLCAASTGALPVRPHMIVFNKAETHAALSFVASGHVVVFDAATRRPLACLRTEAGAGGARQAHALWPTEDDRYLIIANQNGKKLERISTDYAAGRFVQEPAATLDLAGCTTPNGAPCQAPGLRPDNAPICPFIASDNGPVFVSLRGGGMLVADWRTTPMSITGEYDTAHIPANGCGFIEAGGFVFGDGGGGTPANLDQFSVFRLPMRGYSPANPPNTPAVERLYDDEAADRDAHGTAVSTRERHIWVGDRDGNVAEVFDGVTGAHEGTVDLVSPFSADPTVDLFASSPDQKWIFASTRGPHPLSGDPHSSHGSDPGMLVIRVTADGKSGQVRGLIRVSNPDAAGTERADPHGIRARRVPATG</sequence>